<keyword evidence="3" id="KW-1185">Reference proteome</keyword>
<dbReference type="AlphaFoldDB" id="A0A835QR66"/>
<dbReference type="EMBL" id="JADCNL010000006">
    <property type="protein sequence ID" value="KAG0476402.1"/>
    <property type="molecule type" value="Genomic_DNA"/>
</dbReference>
<dbReference type="PANTHER" id="PTHR35292:SF13">
    <property type="entry name" value="OS03G0581800 PROTEIN"/>
    <property type="match status" value="1"/>
</dbReference>
<protein>
    <submittedName>
        <fullName evidence="2">Uncharacterized protein</fullName>
    </submittedName>
</protein>
<proteinExistence type="predicted"/>
<dbReference type="OrthoDB" id="537257at2759"/>
<accession>A0A835QR66</accession>
<gene>
    <name evidence="2" type="ORF">HPP92_012819</name>
    <name evidence="1" type="ORF">HPP92_013243</name>
</gene>
<evidence type="ECO:0000313" key="2">
    <source>
        <dbReference type="EMBL" id="KAG0478100.1"/>
    </source>
</evidence>
<comment type="caution">
    <text evidence="2">The sequence shown here is derived from an EMBL/GenBank/DDBJ whole genome shotgun (WGS) entry which is preliminary data.</text>
</comment>
<dbReference type="Proteomes" id="UP000636800">
    <property type="component" value="Chromosome 6"/>
</dbReference>
<reference evidence="3 4" key="1">
    <citation type="journal article" date="2020" name="Nat. Food">
        <title>A phased Vanilla planifolia genome enables genetic improvement of flavour and production.</title>
        <authorList>
            <person name="Hasing T."/>
            <person name="Tang H."/>
            <person name="Brym M."/>
            <person name="Khazi F."/>
            <person name="Huang T."/>
            <person name="Chambers A.H."/>
        </authorList>
    </citation>
    <scope>NUCLEOTIDE SEQUENCE [LARGE SCALE GENOMIC DNA]</scope>
    <source>
        <tissue evidence="2">Leaf</tissue>
    </source>
</reference>
<evidence type="ECO:0000313" key="1">
    <source>
        <dbReference type="EMBL" id="KAG0476402.1"/>
    </source>
</evidence>
<name>A0A835QR66_VANPL</name>
<dbReference type="Proteomes" id="UP000639772">
    <property type="component" value="Chromosome 6"/>
</dbReference>
<evidence type="ECO:0000313" key="4">
    <source>
        <dbReference type="Proteomes" id="UP000639772"/>
    </source>
</evidence>
<evidence type="ECO:0000313" key="3">
    <source>
        <dbReference type="Proteomes" id="UP000636800"/>
    </source>
</evidence>
<sequence length="93" mass="9967">MAARAAISATASAIGRRMPAAKLIHRRGFAAGGDHHGSTKVNIWEDPLSPSKWKEEHFVLASLTGWGLIFYGGYKMFSGGKGGENKVPVEAKQ</sequence>
<dbReference type="PANTHER" id="PTHR35292">
    <property type="entry name" value="EXPRESSED PROTEIN"/>
    <property type="match status" value="1"/>
</dbReference>
<dbReference type="EMBL" id="JADCNM010000006">
    <property type="protein sequence ID" value="KAG0478100.1"/>
    <property type="molecule type" value="Genomic_DNA"/>
</dbReference>
<organism evidence="2 4">
    <name type="scientific">Vanilla planifolia</name>
    <name type="common">Vanilla</name>
    <dbReference type="NCBI Taxonomy" id="51239"/>
    <lineage>
        <taxon>Eukaryota</taxon>
        <taxon>Viridiplantae</taxon>
        <taxon>Streptophyta</taxon>
        <taxon>Embryophyta</taxon>
        <taxon>Tracheophyta</taxon>
        <taxon>Spermatophyta</taxon>
        <taxon>Magnoliopsida</taxon>
        <taxon>Liliopsida</taxon>
        <taxon>Asparagales</taxon>
        <taxon>Orchidaceae</taxon>
        <taxon>Vanilloideae</taxon>
        <taxon>Vanilleae</taxon>
        <taxon>Vanilla</taxon>
    </lineage>
</organism>